<dbReference type="EMBL" id="QOCE01000011">
    <property type="protein sequence ID" value="RBW60670.1"/>
    <property type="molecule type" value="Genomic_DNA"/>
</dbReference>
<sequence>MLVLPIQDFPDTRANGSEINRQLRPKMRRTFTLAKSWAEAYRKSDPSHAWDLQMLVTLTSILPIFLIIALGLALRKGGIPSTEFWNVNDKLVYWVLMPCLMFNKVSLAELNNPNLIPYAITLITGFFVAVAFGVTIAWMNGFKAAQGTSILQGCARNNAFVALALSASLYGPSGFEYAILASAILIPVTNVVMVVLLVMALQPGKRSNLPLAILRDLIRNPHIISITLALAVNQLIGTEIPVLHELTRILGLSALPITLLAVGANLRVKDMAASASALFFSFVGKMMIFPATVLALGLMFSLPPTLLIIAVIYAMSPTAASSYTLARQLGGDAPMMAAIVTLQTLAAVATIPLTLYLLEWVV</sequence>
<dbReference type="Gene3D" id="1.20.1530.20">
    <property type="match status" value="1"/>
</dbReference>
<dbReference type="OrthoDB" id="9805563at2"/>
<dbReference type="InterPro" id="IPR038770">
    <property type="entry name" value="Na+/solute_symporter_sf"/>
</dbReference>
<dbReference type="PANTHER" id="PTHR36838">
    <property type="entry name" value="AUXIN EFFLUX CARRIER FAMILY PROTEIN"/>
    <property type="match status" value="1"/>
</dbReference>
<feature type="transmembrane region" description="Helical" evidence="8">
    <location>
        <begin position="52"/>
        <end position="70"/>
    </location>
</feature>
<feature type="transmembrane region" description="Helical" evidence="8">
    <location>
        <begin position="249"/>
        <end position="266"/>
    </location>
</feature>
<name>A0A366X9Q6_9RHOB</name>
<keyword evidence="4" id="KW-1003">Cell membrane</keyword>
<keyword evidence="3" id="KW-0813">Transport</keyword>
<dbReference type="GO" id="GO:0055085">
    <property type="term" value="P:transmembrane transport"/>
    <property type="evidence" value="ECO:0007669"/>
    <property type="project" value="InterPro"/>
</dbReference>
<evidence type="ECO:0000313" key="10">
    <source>
        <dbReference type="Proteomes" id="UP000252706"/>
    </source>
</evidence>
<dbReference type="Proteomes" id="UP000252706">
    <property type="component" value="Unassembled WGS sequence"/>
</dbReference>
<evidence type="ECO:0000256" key="1">
    <source>
        <dbReference type="ARBA" id="ARBA00004651"/>
    </source>
</evidence>
<dbReference type="AlphaFoldDB" id="A0A366X9Q6"/>
<comment type="subcellular location">
    <subcellularLocation>
        <location evidence="1">Cell membrane</location>
        <topology evidence="1">Multi-pass membrane protein</topology>
    </subcellularLocation>
</comment>
<keyword evidence="5 8" id="KW-0812">Transmembrane</keyword>
<feature type="transmembrane region" description="Helical" evidence="8">
    <location>
        <begin position="306"/>
        <end position="326"/>
    </location>
</feature>
<comment type="similarity">
    <text evidence="2">Belongs to the auxin efflux carrier (TC 2.A.69) family.</text>
</comment>
<evidence type="ECO:0000313" key="9">
    <source>
        <dbReference type="EMBL" id="RBW60670.1"/>
    </source>
</evidence>
<organism evidence="9 10">
    <name type="scientific">Phaeobacter gallaeciensis</name>
    <dbReference type="NCBI Taxonomy" id="60890"/>
    <lineage>
        <taxon>Bacteria</taxon>
        <taxon>Pseudomonadati</taxon>
        <taxon>Pseudomonadota</taxon>
        <taxon>Alphaproteobacteria</taxon>
        <taxon>Rhodobacterales</taxon>
        <taxon>Roseobacteraceae</taxon>
        <taxon>Phaeobacter</taxon>
    </lineage>
</organism>
<evidence type="ECO:0000256" key="6">
    <source>
        <dbReference type="ARBA" id="ARBA00022989"/>
    </source>
</evidence>
<accession>A0A366X9Q6</accession>
<evidence type="ECO:0000256" key="5">
    <source>
        <dbReference type="ARBA" id="ARBA00022692"/>
    </source>
</evidence>
<dbReference type="GO" id="GO:0005886">
    <property type="term" value="C:plasma membrane"/>
    <property type="evidence" value="ECO:0007669"/>
    <property type="project" value="UniProtKB-SubCell"/>
</dbReference>
<feature type="transmembrane region" description="Helical" evidence="8">
    <location>
        <begin position="338"/>
        <end position="358"/>
    </location>
</feature>
<comment type="caution">
    <text evidence="9">The sequence shown here is derived from an EMBL/GenBank/DDBJ whole genome shotgun (WGS) entry which is preliminary data.</text>
</comment>
<gene>
    <name evidence="9" type="ORF">DS909_04430</name>
</gene>
<evidence type="ECO:0000256" key="2">
    <source>
        <dbReference type="ARBA" id="ARBA00010145"/>
    </source>
</evidence>
<evidence type="ECO:0000256" key="3">
    <source>
        <dbReference type="ARBA" id="ARBA00022448"/>
    </source>
</evidence>
<feature type="transmembrane region" description="Helical" evidence="8">
    <location>
        <begin position="278"/>
        <end position="300"/>
    </location>
</feature>
<feature type="transmembrane region" description="Helical" evidence="8">
    <location>
        <begin position="177"/>
        <end position="201"/>
    </location>
</feature>
<reference evidence="9 10" key="1">
    <citation type="submission" date="2018-07" db="EMBL/GenBank/DDBJ databases">
        <title>Modular assembly of carbohydrate-degrading microbial communities in the ocean.</title>
        <authorList>
            <person name="Enke T.N."/>
            <person name="Datta M.S."/>
            <person name="Schwartzman J.A."/>
            <person name="Cermak N."/>
            <person name="Schmitz D.A."/>
            <person name="Barrere J."/>
            <person name="Cordero O.X."/>
        </authorList>
    </citation>
    <scope>NUCLEOTIDE SEQUENCE [LARGE SCALE GENOMIC DNA]</scope>
    <source>
        <strain evidence="9 10">C3M10</strain>
    </source>
</reference>
<evidence type="ECO:0000256" key="8">
    <source>
        <dbReference type="SAM" id="Phobius"/>
    </source>
</evidence>
<dbReference type="InterPro" id="IPR004776">
    <property type="entry name" value="Mem_transp_PIN-like"/>
</dbReference>
<feature type="transmembrane region" description="Helical" evidence="8">
    <location>
        <begin position="222"/>
        <end position="243"/>
    </location>
</feature>
<keyword evidence="6 8" id="KW-1133">Transmembrane helix</keyword>
<keyword evidence="7 8" id="KW-0472">Membrane</keyword>
<dbReference type="Pfam" id="PF03547">
    <property type="entry name" value="Mem_trans"/>
    <property type="match status" value="1"/>
</dbReference>
<protein>
    <submittedName>
        <fullName evidence="9">AEC family transporter</fullName>
    </submittedName>
</protein>
<dbReference type="PANTHER" id="PTHR36838:SF4">
    <property type="entry name" value="AUXIN EFFLUX CARRIER FAMILY PROTEIN"/>
    <property type="match status" value="1"/>
</dbReference>
<evidence type="ECO:0000256" key="7">
    <source>
        <dbReference type="ARBA" id="ARBA00023136"/>
    </source>
</evidence>
<proteinExistence type="inferred from homology"/>
<feature type="transmembrane region" description="Helical" evidence="8">
    <location>
        <begin position="116"/>
        <end position="138"/>
    </location>
</feature>
<evidence type="ECO:0000256" key="4">
    <source>
        <dbReference type="ARBA" id="ARBA00022475"/>
    </source>
</evidence>